<keyword evidence="5" id="KW-0747">Spliceosome</keyword>
<dbReference type="VEuPathDB" id="VectorBase:PPAPM1_011050"/>
<dbReference type="InterPro" id="IPR036961">
    <property type="entry name" value="Kinesin_motor_dom_sf"/>
</dbReference>
<comment type="similarity">
    <text evidence="18">Belongs to the TRAFAC class myosin-kinesin ATPase superfamily. Kinesin family.</text>
</comment>
<dbReference type="VEuPathDB" id="VectorBase:PPAI006301"/>
<feature type="binding site" evidence="18">
    <location>
        <begin position="861"/>
        <end position="868"/>
    </location>
    <ligand>
        <name>ATP</name>
        <dbReference type="ChEBI" id="CHEBI:30616"/>
    </ligand>
</feature>
<dbReference type="PROSITE" id="PS50053">
    <property type="entry name" value="UBIQUITIN_2"/>
    <property type="match status" value="2"/>
</dbReference>
<evidence type="ECO:0000256" key="10">
    <source>
        <dbReference type="ARBA" id="ARBA00022990"/>
    </source>
</evidence>
<dbReference type="EMBL" id="AJVK01032691">
    <property type="status" value="NOT_ANNOTATED_CDS"/>
    <property type="molecule type" value="Genomic_DNA"/>
</dbReference>
<dbReference type="GO" id="GO:0003777">
    <property type="term" value="F:microtubule motor activity"/>
    <property type="evidence" value="ECO:0007669"/>
    <property type="project" value="InterPro"/>
</dbReference>
<dbReference type="Gene3D" id="1.10.10.790">
    <property type="entry name" value="Surp module"/>
    <property type="match status" value="2"/>
</dbReference>
<feature type="compositionally biased region" description="Pro residues" evidence="20">
    <location>
        <begin position="589"/>
        <end position="624"/>
    </location>
</feature>
<dbReference type="CDD" id="cd01800">
    <property type="entry name" value="Ubl_SF3a120"/>
    <property type="match status" value="1"/>
</dbReference>
<keyword evidence="2" id="KW-1017">Isopeptide bond</keyword>
<dbReference type="InterPro" id="IPR000626">
    <property type="entry name" value="Ubiquitin-like_dom"/>
</dbReference>
<evidence type="ECO:0000313" key="21">
    <source>
        <dbReference type="EnsemblMetazoa" id="PPAI006301-PA"/>
    </source>
</evidence>
<keyword evidence="6" id="KW-0677">Repeat</keyword>
<dbReference type="Gene3D" id="3.40.850.10">
    <property type="entry name" value="Kinesin motor domain"/>
    <property type="match status" value="1"/>
</dbReference>
<evidence type="ECO:0000256" key="13">
    <source>
        <dbReference type="ARBA" id="ARBA00023187"/>
    </source>
</evidence>
<dbReference type="Pfam" id="PF12230">
    <property type="entry name" value="PRP21_like_P"/>
    <property type="match status" value="1"/>
</dbReference>
<feature type="region of interest" description="Disordered" evidence="20">
    <location>
        <begin position="318"/>
        <end position="383"/>
    </location>
</feature>
<keyword evidence="12 18" id="KW-0505">Motor protein</keyword>
<dbReference type="InterPro" id="IPR029071">
    <property type="entry name" value="Ubiquitin-like_domsf"/>
</dbReference>
<keyword evidence="9" id="KW-0832">Ubl conjugation</keyword>
<dbReference type="SUPFAM" id="SSF52540">
    <property type="entry name" value="P-loop containing nucleoside triphosphate hydrolases"/>
    <property type="match status" value="1"/>
</dbReference>
<dbReference type="Pfam" id="PF00225">
    <property type="entry name" value="Kinesin"/>
    <property type="match status" value="1"/>
</dbReference>
<evidence type="ECO:0000256" key="15">
    <source>
        <dbReference type="ARBA" id="ARBA00060058"/>
    </source>
</evidence>
<evidence type="ECO:0000256" key="7">
    <source>
        <dbReference type="ARBA" id="ARBA00022741"/>
    </source>
</evidence>
<dbReference type="VEuPathDB" id="VectorBase:PPAPM1_004843"/>
<dbReference type="InterPro" id="IPR035967">
    <property type="entry name" value="SWAP/Surp_sf"/>
</dbReference>
<dbReference type="Gene3D" id="3.10.20.90">
    <property type="entry name" value="Phosphatidylinositol 3-kinase Catalytic Subunit, Chain A, domain 1"/>
    <property type="match status" value="1"/>
</dbReference>
<dbReference type="InterPro" id="IPR019821">
    <property type="entry name" value="Kinesin_motor_CS"/>
</dbReference>
<evidence type="ECO:0000256" key="2">
    <source>
        <dbReference type="ARBA" id="ARBA00022499"/>
    </source>
</evidence>
<evidence type="ECO:0000256" key="17">
    <source>
        <dbReference type="ARBA" id="ARBA00074916"/>
    </source>
</evidence>
<comment type="subunit">
    <text evidence="16">Component of the 17S U2 SnRNP complex, a ribonucleoprotein complex that contains small nuclear RNA (snRNA) U2 and a number of specific proteins. Part of the SF3A subcomplex of the 17S U2 SnRNP complex which is composed of three subunits; SF3A3/SAP61, SF3A2/SAP62 and SF3A1/SAP114. SF3A associates with the splicing factor SF3B and a 12S RNA unit to form the mature 17S U2 small nuclear ribonucleoprotein complex (17S U2 snRNP). SF3A1 functions as a scaffold that interacts directly with both SF3A2 and SF3A3. Identified in the spliceosome 'E' complex, a precursor of the spliceosome 'A' complex. Identified in the spliceosome 'A' and 'B' complexes. Identified in the spliceosome 'C' complex. Interacts with P2RX6; resulting in a reduction of the splicing activity.</text>
</comment>
<dbReference type="InterPro" id="IPR001752">
    <property type="entry name" value="Kinesin_motor_dom"/>
</dbReference>
<evidence type="ECO:0000256" key="5">
    <source>
        <dbReference type="ARBA" id="ARBA00022728"/>
    </source>
</evidence>
<dbReference type="PANTHER" id="PTHR47117">
    <property type="entry name" value="STAR-RELATED LIPID TRANSFER PROTEIN 9"/>
    <property type="match status" value="1"/>
</dbReference>
<dbReference type="GO" id="GO:0005686">
    <property type="term" value="C:U2 snRNP"/>
    <property type="evidence" value="ECO:0007669"/>
    <property type="project" value="UniProtKB-ARBA"/>
</dbReference>
<feature type="compositionally biased region" description="Polar residues" evidence="20">
    <location>
        <begin position="342"/>
        <end position="354"/>
    </location>
</feature>
<name>A0A1B0DEF2_PHLPP</name>
<dbReference type="EnsemblMetazoa" id="PPAI006301-RA">
    <property type="protein sequence ID" value="PPAI006301-PA"/>
    <property type="gene ID" value="PPAI006301"/>
</dbReference>
<dbReference type="FunFam" id="3.40.850.10:FF:000021">
    <property type="entry name" value="kinesin-like protein KIF16B isoform X1"/>
    <property type="match status" value="1"/>
</dbReference>
<evidence type="ECO:0000256" key="12">
    <source>
        <dbReference type="ARBA" id="ARBA00023175"/>
    </source>
</evidence>
<dbReference type="SUPFAM" id="SSF49879">
    <property type="entry name" value="SMAD/FHA domain"/>
    <property type="match status" value="1"/>
</dbReference>
<dbReference type="SMART" id="SM00213">
    <property type="entry name" value="UBQ"/>
    <property type="match status" value="1"/>
</dbReference>
<reference evidence="21" key="1">
    <citation type="submission" date="2022-08" db="UniProtKB">
        <authorList>
            <consortium name="EnsemblMetazoa"/>
        </authorList>
    </citation>
    <scope>IDENTIFICATION</scope>
    <source>
        <strain evidence="21">Israel</strain>
    </source>
</reference>
<evidence type="ECO:0000256" key="8">
    <source>
        <dbReference type="ARBA" id="ARBA00022840"/>
    </source>
</evidence>
<dbReference type="SUPFAM" id="SSF54236">
    <property type="entry name" value="Ubiquitin-like"/>
    <property type="match status" value="1"/>
</dbReference>
<dbReference type="FunFam" id="3.10.20.90:FF:000091">
    <property type="entry name" value="Splicing factor 3A subunit 1"/>
    <property type="match status" value="1"/>
</dbReference>
<dbReference type="GO" id="GO:0008017">
    <property type="term" value="F:microtubule binding"/>
    <property type="evidence" value="ECO:0007669"/>
    <property type="project" value="InterPro"/>
</dbReference>
<dbReference type="InterPro" id="IPR022030">
    <property type="entry name" value="SF3A1_dom"/>
</dbReference>
<accession>A0A1B0DEF2</accession>
<keyword evidence="22" id="KW-1185">Reference proteome</keyword>
<evidence type="ECO:0000256" key="9">
    <source>
        <dbReference type="ARBA" id="ARBA00022843"/>
    </source>
</evidence>
<dbReference type="FunFam" id="2.60.200.20:FF:000042">
    <property type="entry name" value="Kinesin-like protein Klp98A"/>
    <property type="match status" value="1"/>
</dbReference>
<sequence>MPSIEAENPPAAEDGPKEENRTLSGPIIGIIYPPPEVRNIVDKTASFVARNGPEFEARIRQNEIGNPKFNFLNAGDPYHAYYQHKVVEFRDGKGPSDPTAHLPAGIQKLSVSSSAHQKQQELLKQVAEQQFVPKDPPAEFEFIADPPSISALDLDIVKLTAQFVARNGRQFLTNLMNREQRNYQFDFLRPQHSLFQYFTKLLEQYTKILIPPKDLMNKLKAEAAPGKSSLNVVLESAKYRANWIKYQEAQRKREEEKVERERVAYAQIDWHDFVVVEIVDYQPYETGNFPPPTTPDEVGARVLMEERIHEDDDIEMQIESDEESSAPAAGVKLSTMEDRTSIKYTNTKDNNQVQDMDEASSDEDERGAAKGQPSVAAPLPPTHDKVVVKKYDPKQAHTVPKPAPITDDFLISPITGEKIPASKVAEHMRIGLLDPRWVEQRDKHTVEKLTQDNVYAAGTAIEASLKQLAERRTDIFGIGDEETMIGKKLGEEETKKDDRVTWDGHTSSVEAATRAARANITLEDQIHQIHKVKGLLPDEEKEKIGPKPVTSATSIASKASITMSSQPPASQPTIVVPPKPPAVMAHQAPPMPHPHPNPMGPPQGAPMPGPPLMEAPQQPPPMQPPVEDEPPSKKSRTEDHLVPEAQFLQRHKGPITIQVQVPSMTEKSEWRLNGQTVSITLALTDTIAAMKGKLQDETGMPPAKQKISYEGMFFKDSNSLAYYNLLSGATVLLALKERGMFFKDSNSLAYYNLLSGATVLLALKERGGRKKELDMGANSIVQMDGKMTRLVKPRTPASNGAVCRDPLSKDNYNEFTFDYSYWSFDHKDEHYVSQEEVYEDLGTDVINCAFQGYNCCVFAYGQTGSGKTFTMMGNAENLGLIPRICKSLFARMKVGQEAGTGYKTHVSYLEIYNERVKDLLGSHSSTHGLRVREHKTTGPYVENLSQHPVSDYEEIKECITKGNILRTTASTNMNDTSSRSHAIFTITFVQAGFTDDMPSETVSKIHLVDLAGSERANATGATGQRLKEGAHINKSLVTLGSVISALAEQTNPTNNKRILYIPYRDSVLTWLLKDSLGGNSKTIMIAAISPADCNYGETLSTLRYANRAKNIINKPTINIDPNVKLIRELREEIMKLRAMLTVDNVEELTSKVLQDLQKKEAQEKVLTEEWTEKWREAQMILREQKSLGLRKSGYGVILDSEMPHLIGIHDDISTGVTLYSLKEGETTIGTDENDNPQDIVLTGMGIHPEHCRIILSDGIATIWPTLPAQCWLNANLIEEPTRISQGDILLLGRTNMFRYNNPAEAAKLRMDLNRSRLDLSRLSLIAASRENLNSSFMSDDESMFSVKREKIYCPQEMVCRDDAEVQEENRKILETIGSALKQLNAERSQMHHQHRMKVAKLSRELNELIQEKKSQEAIFHCREQELNARREMLLWEKSNEEVQVNLINP</sequence>
<evidence type="ECO:0000256" key="20">
    <source>
        <dbReference type="SAM" id="MobiDB-lite"/>
    </source>
</evidence>
<keyword evidence="3" id="KW-0597">Phosphoprotein</keyword>
<keyword evidence="4" id="KW-0507">mRNA processing</keyword>
<dbReference type="Pfam" id="PF01805">
    <property type="entry name" value="Surp"/>
    <property type="match status" value="2"/>
</dbReference>
<dbReference type="PROSITE" id="PS50128">
    <property type="entry name" value="SURP"/>
    <property type="match status" value="2"/>
</dbReference>
<keyword evidence="7 18" id="KW-0547">Nucleotide-binding</keyword>
<dbReference type="InterPro" id="IPR000061">
    <property type="entry name" value="Surp"/>
</dbReference>
<dbReference type="PROSITE" id="PS00411">
    <property type="entry name" value="KINESIN_MOTOR_1"/>
    <property type="match status" value="1"/>
</dbReference>
<dbReference type="GO" id="GO:0005681">
    <property type="term" value="C:spliceosomal complex"/>
    <property type="evidence" value="ECO:0007669"/>
    <property type="project" value="UniProtKB-KW"/>
</dbReference>
<evidence type="ECO:0000256" key="3">
    <source>
        <dbReference type="ARBA" id="ARBA00022553"/>
    </source>
</evidence>
<dbReference type="Gene3D" id="2.60.200.20">
    <property type="match status" value="1"/>
</dbReference>
<dbReference type="PRINTS" id="PR00380">
    <property type="entry name" value="KINESINHEAVY"/>
</dbReference>
<dbReference type="GO" id="GO:0016607">
    <property type="term" value="C:nuclear speck"/>
    <property type="evidence" value="ECO:0007669"/>
    <property type="project" value="UniProtKB-SubCell"/>
</dbReference>
<feature type="region of interest" description="Disordered" evidence="20">
    <location>
        <begin position="1"/>
        <end position="26"/>
    </location>
</feature>
<evidence type="ECO:0000256" key="4">
    <source>
        <dbReference type="ARBA" id="ARBA00022664"/>
    </source>
</evidence>
<dbReference type="PANTHER" id="PTHR47117:SF6">
    <property type="entry name" value="KINESIN-LIKE PROTEIN KIF16B"/>
    <property type="match status" value="1"/>
</dbReference>
<feature type="compositionally biased region" description="Acidic residues" evidence="20">
    <location>
        <begin position="355"/>
        <end position="365"/>
    </location>
</feature>
<dbReference type="SMART" id="SM00129">
    <property type="entry name" value="KISc"/>
    <property type="match status" value="1"/>
</dbReference>
<dbReference type="GO" id="GO:0003723">
    <property type="term" value="F:RNA binding"/>
    <property type="evidence" value="ECO:0007669"/>
    <property type="project" value="InterPro"/>
</dbReference>
<keyword evidence="11 19" id="KW-0175">Coiled coil</keyword>
<dbReference type="GO" id="GO:0000398">
    <property type="term" value="P:mRNA splicing, via spliceosome"/>
    <property type="evidence" value="ECO:0007669"/>
    <property type="project" value="UniProtKB-ARBA"/>
</dbReference>
<evidence type="ECO:0000256" key="11">
    <source>
        <dbReference type="ARBA" id="ARBA00023054"/>
    </source>
</evidence>
<proteinExistence type="inferred from homology"/>
<feature type="coiled-coil region" evidence="19">
    <location>
        <begin position="1391"/>
        <end position="1418"/>
    </location>
</feature>
<evidence type="ECO:0000256" key="1">
    <source>
        <dbReference type="ARBA" id="ARBA00004324"/>
    </source>
</evidence>
<evidence type="ECO:0000256" key="6">
    <source>
        <dbReference type="ARBA" id="ARBA00022737"/>
    </source>
</evidence>
<organism evidence="21 22">
    <name type="scientific">Phlebotomus papatasi</name>
    <name type="common">Sandfly</name>
    <dbReference type="NCBI Taxonomy" id="29031"/>
    <lineage>
        <taxon>Eukaryota</taxon>
        <taxon>Metazoa</taxon>
        <taxon>Ecdysozoa</taxon>
        <taxon>Arthropoda</taxon>
        <taxon>Hexapoda</taxon>
        <taxon>Insecta</taxon>
        <taxon>Pterygota</taxon>
        <taxon>Neoptera</taxon>
        <taxon>Endopterygota</taxon>
        <taxon>Diptera</taxon>
        <taxon>Nematocera</taxon>
        <taxon>Psychodoidea</taxon>
        <taxon>Psychodidae</taxon>
        <taxon>Phlebotomus</taxon>
        <taxon>Phlebotomus</taxon>
    </lineage>
</organism>
<dbReference type="EMBL" id="AJVK01032689">
    <property type="status" value="NOT_ANNOTATED_CDS"/>
    <property type="molecule type" value="Genomic_DNA"/>
</dbReference>
<evidence type="ECO:0000256" key="19">
    <source>
        <dbReference type="SAM" id="Coils"/>
    </source>
</evidence>
<evidence type="ECO:0000256" key="18">
    <source>
        <dbReference type="PROSITE-ProRule" id="PRU00283"/>
    </source>
</evidence>
<dbReference type="CDD" id="cd22708">
    <property type="entry name" value="FHA_KIF16"/>
    <property type="match status" value="1"/>
</dbReference>
<dbReference type="SMART" id="SM00648">
    <property type="entry name" value="SWAP"/>
    <property type="match status" value="2"/>
</dbReference>
<feature type="region of interest" description="Disordered" evidence="20">
    <location>
        <begin position="560"/>
        <end position="638"/>
    </location>
</feature>
<keyword evidence="8 18" id="KW-0067">ATP-binding</keyword>
<dbReference type="InterPro" id="IPR008984">
    <property type="entry name" value="SMAD_FHA_dom_sf"/>
</dbReference>
<dbReference type="InterPro" id="IPR000253">
    <property type="entry name" value="FHA_dom"/>
</dbReference>
<dbReference type="EMBL" id="AJVK01032690">
    <property type="status" value="NOT_ANNOTATED_CDS"/>
    <property type="molecule type" value="Genomic_DNA"/>
</dbReference>
<keyword evidence="14" id="KW-0539">Nucleus</keyword>
<dbReference type="FunFam" id="1.10.10.790:FF:000002">
    <property type="entry name" value="Splicing factor 3A subunit 1"/>
    <property type="match status" value="1"/>
</dbReference>
<evidence type="ECO:0000256" key="14">
    <source>
        <dbReference type="ARBA" id="ARBA00023242"/>
    </source>
</evidence>
<dbReference type="Pfam" id="PF00240">
    <property type="entry name" value="ubiquitin"/>
    <property type="match status" value="1"/>
</dbReference>
<protein>
    <recommendedName>
        <fullName evidence="17">Splicing factor 3A subunit 1</fullName>
    </recommendedName>
</protein>
<dbReference type="GO" id="GO:0007018">
    <property type="term" value="P:microtubule-based movement"/>
    <property type="evidence" value="ECO:0007669"/>
    <property type="project" value="InterPro"/>
</dbReference>
<dbReference type="InterPro" id="IPR027417">
    <property type="entry name" value="P-loop_NTPase"/>
</dbReference>
<evidence type="ECO:0000256" key="16">
    <source>
        <dbReference type="ARBA" id="ARBA00061882"/>
    </source>
</evidence>
<dbReference type="GO" id="GO:0005524">
    <property type="term" value="F:ATP binding"/>
    <property type="evidence" value="ECO:0007669"/>
    <property type="project" value="UniProtKB-UniRule"/>
</dbReference>
<dbReference type="InterPro" id="IPR035563">
    <property type="entry name" value="SF3As1_ubi"/>
</dbReference>
<dbReference type="Pfam" id="PF00498">
    <property type="entry name" value="FHA"/>
    <property type="match status" value="1"/>
</dbReference>
<keyword evidence="13" id="KW-0508">mRNA splicing</keyword>
<dbReference type="Proteomes" id="UP000092462">
    <property type="component" value="Unassembled WGS sequence"/>
</dbReference>
<dbReference type="PROSITE" id="PS50067">
    <property type="entry name" value="KINESIN_MOTOR_2"/>
    <property type="match status" value="1"/>
</dbReference>
<dbReference type="SUPFAM" id="SSF109905">
    <property type="entry name" value="Surp module (SWAP domain)"/>
    <property type="match status" value="2"/>
</dbReference>
<comment type="function">
    <text evidence="15">Component of the 17S U2 SnRNP complex of the spliceosome, a large ribonucleoprotein complex that removes introns from transcribed pre-mRNAs. The 17S U2 SnRNP complex (1) directly participates in early spliceosome assembly and (2) mediates recognition of the intron branch site during pre-mRNA splicing by promoting the selection of the pre-mRNA branch-site adenosine, the nucleophile for the first step of splicing. Within the 17S U2 SnRNP complex, SF3A1 is part of the SF3A subcomplex that contributes to the assembly of the 17S U2 snRNP, and the subsequent assembly of the pre-spliceosome 'E' complex and the pre-catalytic spliceosome 'A' complex. Involved in pre-mRNA splicing as a component of pre-catalytic spliceosome 'B' complexes.</text>
</comment>
<comment type="subcellular location">
    <subcellularLocation>
        <location evidence="1">Nucleus speckle</location>
    </subcellularLocation>
</comment>
<keyword evidence="10" id="KW-0007">Acetylation</keyword>
<dbReference type="FunFam" id="1.10.10.790:FF:000001">
    <property type="entry name" value="Splicing factor 3a, subunit 1"/>
    <property type="match status" value="1"/>
</dbReference>
<evidence type="ECO:0000313" key="22">
    <source>
        <dbReference type="Proteomes" id="UP000092462"/>
    </source>
</evidence>